<evidence type="ECO:0000259" key="2">
    <source>
        <dbReference type="Pfam" id="PF01370"/>
    </source>
</evidence>
<dbReference type="Proteomes" id="UP000177067">
    <property type="component" value="Unassembled WGS sequence"/>
</dbReference>
<organism evidence="3 4">
    <name type="scientific">Candidatus Magasanikbacteria bacterium RIFCSPHIGHO2_01_FULL_33_34</name>
    <dbReference type="NCBI Taxonomy" id="1798671"/>
    <lineage>
        <taxon>Bacteria</taxon>
        <taxon>Candidatus Magasanikiibacteriota</taxon>
    </lineage>
</organism>
<dbReference type="EMBL" id="MFPS01000007">
    <property type="protein sequence ID" value="OGH59420.1"/>
    <property type="molecule type" value="Genomic_DNA"/>
</dbReference>
<protein>
    <submittedName>
        <fullName evidence="3">Epimerase</fullName>
    </submittedName>
</protein>
<accession>A0A1F6LJ34</accession>
<feature type="domain" description="NAD-dependent epimerase/dehydratase" evidence="2">
    <location>
        <begin position="6"/>
        <end position="239"/>
    </location>
</feature>
<dbReference type="Pfam" id="PF01370">
    <property type="entry name" value="Epimerase"/>
    <property type="match status" value="1"/>
</dbReference>
<sequence length="337" mass="37921">MIQQTVFITGVAGFLGSHLADRLLKDGYKVIGCDNLIGGYLDNVPPGVKFFSYDCGDREAMVKIMEGVDIVYHCACTAYEGLSVFSPHLITKNTYGIATSVLSSAISNKVKRFVFCSSMARYGTQESLPFREEMIPKPQDPYGIAKLASELTVRNLCETHNMEYVIAVPHNIIGPRQKYDDPYRNVASIMINLMLQNRQPVIYGDGEQQRCFSFIEDVVNPLKLLGTSDEVVGHIVNIGPDEELITINELARVIAEQLNFNLEPIYMADRPCEVKVATCSAQKARNLLGYKTQTSLQDGIRSMINYIRDRGVKPFRYHLDLEIVSDITPRTWKDKLF</sequence>
<dbReference type="InterPro" id="IPR036291">
    <property type="entry name" value="NAD(P)-bd_dom_sf"/>
</dbReference>
<proteinExistence type="inferred from homology"/>
<evidence type="ECO:0000313" key="3">
    <source>
        <dbReference type="EMBL" id="OGH59420.1"/>
    </source>
</evidence>
<dbReference type="InterPro" id="IPR001509">
    <property type="entry name" value="Epimerase_deHydtase"/>
</dbReference>
<dbReference type="SUPFAM" id="SSF51735">
    <property type="entry name" value="NAD(P)-binding Rossmann-fold domains"/>
    <property type="match status" value="1"/>
</dbReference>
<dbReference type="AlphaFoldDB" id="A0A1F6LJ34"/>
<comment type="similarity">
    <text evidence="1">Belongs to the NAD(P)-dependent epimerase/dehydratase family.</text>
</comment>
<name>A0A1F6LJ34_9BACT</name>
<gene>
    <name evidence="3" type="ORF">A2725_01165</name>
</gene>
<evidence type="ECO:0000256" key="1">
    <source>
        <dbReference type="ARBA" id="ARBA00007637"/>
    </source>
</evidence>
<comment type="caution">
    <text evidence="3">The sequence shown here is derived from an EMBL/GenBank/DDBJ whole genome shotgun (WGS) entry which is preliminary data.</text>
</comment>
<evidence type="ECO:0000313" key="4">
    <source>
        <dbReference type="Proteomes" id="UP000177067"/>
    </source>
</evidence>
<dbReference type="Gene3D" id="3.40.50.720">
    <property type="entry name" value="NAD(P)-binding Rossmann-like Domain"/>
    <property type="match status" value="1"/>
</dbReference>
<dbReference type="PANTHER" id="PTHR43000">
    <property type="entry name" value="DTDP-D-GLUCOSE 4,6-DEHYDRATASE-RELATED"/>
    <property type="match status" value="1"/>
</dbReference>
<reference evidence="3 4" key="1">
    <citation type="journal article" date="2016" name="Nat. Commun.">
        <title>Thousands of microbial genomes shed light on interconnected biogeochemical processes in an aquifer system.</title>
        <authorList>
            <person name="Anantharaman K."/>
            <person name="Brown C.T."/>
            <person name="Hug L.A."/>
            <person name="Sharon I."/>
            <person name="Castelle C.J."/>
            <person name="Probst A.J."/>
            <person name="Thomas B.C."/>
            <person name="Singh A."/>
            <person name="Wilkins M.J."/>
            <person name="Karaoz U."/>
            <person name="Brodie E.L."/>
            <person name="Williams K.H."/>
            <person name="Hubbard S.S."/>
            <person name="Banfield J.F."/>
        </authorList>
    </citation>
    <scope>NUCLEOTIDE SEQUENCE [LARGE SCALE GENOMIC DNA]</scope>
</reference>